<evidence type="ECO:0000313" key="7">
    <source>
        <dbReference type="EMBL" id="ADL51111.1"/>
    </source>
</evidence>
<dbReference type="STRING" id="573061.Clocel_1358"/>
<dbReference type="FunFam" id="3.10.105.10:FF:000001">
    <property type="entry name" value="Oligopeptide ABC transporter, oligopeptide-binding protein"/>
    <property type="match status" value="1"/>
</dbReference>
<dbReference type="Gene3D" id="3.10.105.10">
    <property type="entry name" value="Dipeptide-binding Protein, Domain 3"/>
    <property type="match status" value="1"/>
</dbReference>
<evidence type="ECO:0000256" key="3">
    <source>
        <dbReference type="ARBA" id="ARBA00022448"/>
    </source>
</evidence>
<dbReference type="SUPFAM" id="SSF53850">
    <property type="entry name" value="Periplasmic binding protein-like II"/>
    <property type="match status" value="1"/>
</dbReference>
<comment type="similarity">
    <text evidence="2">Belongs to the bacterial solute-binding protein 5 family.</text>
</comment>
<dbReference type="PANTHER" id="PTHR30290">
    <property type="entry name" value="PERIPLASMIC BINDING COMPONENT OF ABC TRANSPORTER"/>
    <property type="match status" value="1"/>
</dbReference>
<keyword evidence="4 5" id="KW-0732">Signal</keyword>
<dbReference type="InterPro" id="IPR039424">
    <property type="entry name" value="SBP_5"/>
</dbReference>
<comment type="subcellular location">
    <subcellularLocation>
        <location evidence="1">Cell membrane</location>
        <topology evidence="1">Lipid-anchor</topology>
    </subcellularLocation>
</comment>
<evidence type="ECO:0000313" key="8">
    <source>
        <dbReference type="Proteomes" id="UP000002730"/>
    </source>
</evidence>
<dbReference type="InterPro" id="IPR000914">
    <property type="entry name" value="SBP_5_dom"/>
</dbReference>
<dbReference type="GO" id="GO:0030288">
    <property type="term" value="C:outer membrane-bounded periplasmic space"/>
    <property type="evidence" value="ECO:0007669"/>
    <property type="project" value="UniProtKB-ARBA"/>
</dbReference>
<dbReference type="CDD" id="cd08504">
    <property type="entry name" value="PBP2_OppA"/>
    <property type="match status" value="1"/>
</dbReference>
<sequence>MGKMKRVLSLVLASAILATTIAGCGKEDTSKKDQSSVEQVVRYNLGADPNTIDPALNNAVESATVISNAFEGLMKLDENDKPVLGVAKEHKMSDDGLTYTFTLREDAKWSDGEKVTAKDFAYAWTRALDPATAAEYASQLYYIKNGEAFNKGKATKDQLGIKVVDDYTLEVKLEAPTAYFLSLMAFPTYFPVREDIISKDPNWALNVDTYVSNGPFKMTEWSPKESMTFVKNENYWNKDKVTLDKIVYSMIDNQNTYLTSFLNGELDMIESPPQAETPNLLADGTAQTSKYLGTYYYCINVTDSVKQLNPEGAAALLNPKVRKALSLAIDRKQIVENVAKGGQKPATSFVPLGVLDSAGNDFHTDYLKETADVEAAKKLLTEAGYPNGQGLPPFEITFNTSAGHQSIAEAIQDMWKTNLGIQVTLKNEEWKVFQQTRQDKQYQIARHGWVADYNDPMTFLDLFVSGSGNNDAGFSNKEYDNYIAAAKKEIDDAKRTEYLEKAEALLLDQMPIIPIYYNTNIVCINPKISGIVKSSLGFVFFDKAVVAE</sequence>
<reference evidence="7 8" key="1">
    <citation type="submission" date="2010-08" db="EMBL/GenBank/DDBJ databases">
        <title>Complete sequence of Clostridium cellulovorans 743B.</title>
        <authorList>
            <consortium name="US DOE Joint Genome Institute"/>
            <person name="Lucas S."/>
            <person name="Copeland A."/>
            <person name="Lapidus A."/>
            <person name="Cheng J.-F."/>
            <person name="Bruce D."/>
            <person name="Goodwin L."/>
            <person name="Pitluck S."/>
            <person name="Chertkov O."/>
            <person name="Detter J.C."/>
            <person name="Han C."/>
            <person name="Tapia R."/>
            <person name="Land M."/>
            <person name="Hauser L."/>
            <person name="Chang Y.-J."/>
            <person name="Jeffries C."/>
            <person name="Kyrpides N."/>
            <person name="Ivanova N."/>
            <person name="Mikhailova N."/>
            <person name="Hemme C.L."/>
            <person name="Woyke T."/>
        </authorList>
    </citation>
    <scope>NUCLEOTIDE SEQUENCE [LARGE SCALE GENOMIC DNA]</scope>
    <source>
        <strain evidence="8">ATCC 35296 / DSM 3052 / OCM 3 / 743B</strain>
    </source>
</reference>
<dbReference type="InterPro" id="IPR030678">
    <property type="entry name" value="Peptide/Ni-bd"/>
</dbReference>
<dbReference type="Pfam" id="PF00496">
    <property type="entry name" value="SBP_bac_5"/>
    <property type="match status" value="1"/>
</dbReference>
<accession>D9SVI7</accession>
<dbReference type="FunFam" id="3.90.76.10:FF:000001">
    <property type="entry name" value="Oligopeptide ABC transporter substrate-binding protein"/>
    <property type="match status" value="1"/>
</dbReference>
<dbReference type="Gene3D" id="3.40.190.10">
    <property type="entry name" value="Periplasmic binding protein-like II"/>
    <property type="match status" value="1"/>
</dbReference>
<keyword evidence="8" id="KW-1185">Reference proteome</keyword>
<dbReference type="EMBL" id="CP002160">
    <property type="protein sequence ID" value="ADL51111.1"/>
    <property type="molecule type" value="Genomic_DNA"/>
</dbReference>
<name>D9SVI7_CLOC7</name>
<dbReference type="PROSITE" id="PS51257">
    <property type="entry name" value="PROKAR_LIPOPROTEIN"/>
    <property type="match status" value="1"/>
</dbReference>
<keyword evidence="3" id="KW-0813">Transport</keyword>
<dbReference type="InterPro" id="IPR023765">
    <property type="entry name" value="SBP_5_CS"/>
</dbReference>
<feature type="signal peptide" evidence="5">
    <location>
        <begin position="1"/>
        <end position="24"/>
    </location>
</feature>
<evidence type="ECO:0000259" key="6">
    <source>
        <dbReference type="Pfam" id="PF00496"/>
    </source>
</evidence>
<evidence type="ECO:0000256" key="2">
    <source>
        <dbReference type="ARBA" id="ARBA00005695"/>
    </source>
</evidence>
<dbReference type="RefSeq" id="WP_010076025.1">
    <property type="nucleotide sequence ID" value="NC_014393.1"/>
</dbReference>
<dbReference type="OrthoDB" id="9801912at2"/>
<protein>
    <submittedName>
        <fullName evidence="7">Extracellular solute-binding protein family 5</fullName>
    </submittedName>
</protein>
<feature type="domain" description="Solute-binding protein family 5" evidence="6">
    <location>
        <begin position="81"/>
        <end position="470"/>
    </location>
</feature>
<gene>
    <name evidence="7" type="ordered locus">Clocel_1358</name>
</gene>
<evidence type="ECO:0000256" key="5">
    <source>
        <dbReference type="SAM" id="SignalP"/>
    </source>
</evidence>
<dbReference type="GO" id="GO:1904680">
    <property type="term" value="F:peptide transmembrane transporter activity"/>
    <property type="evidence" value="ECO:0007669"/>
    <property type="project" value="TreeGrafter"/>
</dbReference>
<dbReference type="GO" id="GO:0043190">
    <property type="term" value="C:ATP-binding cassette (ABC) transporter complex"/>
    <property type="evidence" value="ECO:0007669"/>
    <property type="project" value="InterPro"/>
</dbReference>
<organism evidence="7 8">
    <name type="scientific">Clostridium cellulovorans (strain ATCC 35296 / DSM 3052 / OCM 3 / 743B)</name>
    <dbReference type="NCBI Taxonomy" id="573061"/>
    <lineage>
        <taxon>Bacteria</taxon>
        <taxon>Bacillati</taxon>
        <taxon>Bacillota</taxon>
        <taxon>Clostridia</taxon>
        <taxon>Eubacteriales</taxon>
        <taxon>Clostridiaceae</taxon>
        <taxon>Clostridium</taxon>
    </lineage>
</organism>
<dbReference type="HOGENOM" id="CLU_017028_0_4_9"/>
<evidence type="ECO:0000256" key="1">
    <source>
        <dbReference type="ARBA" id="ARBA00004193"/>
    </source>
</evidence>
<dbReference type="Proteomes" id="UP000002730">
    <property type="component" value="Chromosome"/>
</dbReference>
<evidence type="ECO:0000256" key="4">
    <source>
        <dbReference type="ARBA" id="ARBA00022729"/>
    </source>
</evidence>
<dbReference type="PANTHER" id="PTHR30290:SF79">
    <property type="entry name" value="DIPEPTIDE-BINDING PROTEIN DPPE"/>
    <property type="match status" value="1"/>
</dbReference>
<dbReference type="KEGG" id="ccb:Clocel_1358"/>
<feature type="chain" id="PRO_5039131840" evidence="5">
    <location>
        <begin position="25"/>
        <end position="548"/>
    </location>
</feature>
<proteinExistence type="inferred from homology"/>
<dbReference type="PROSITE" id="PS01040">
    <property type="entry name" value="SBP_BACTERIAL_5"/>
    <property type="match status" value="1"/>
</dbReference>
<dbReference type="eggNOG" id="COG4166">
    <property type="taxonomic scope" value="Bacteria"/>
</dbReference>
<dbReference type="Gene3D" id="3.90.76.10">
    <property type="entry name" value="Dipeptide-binding Protein, Domain 1"/>
    <property type="match status" value="1"/>
</dbReference>
<dbReference type="GO" id="GO:0015833">
    <property type="term" value="P:peptide transport"/>
    <property type="evidence" value="ECO:0007669"/>
    <property type="project" value="TreeGrafter"/>
</dbReference>
<dbReference type="AlphaFoldDB" id="D9SVI7"/>
<dbReference type="PIRSF" id="PIRSF002741">
    <property type="entry name" value="MppA"/>
    <property type="match status" value="1"/>
</dbReference>